<keyword evidence="3" id="KW-1185">Reference proteome</keyword>
<keyword evidence="1" id="KW-0472">Membrane</keyword>
<dbReference type="Proteomes" id="UP000440096">
    <property type="component" value="Unassembled WGS sequence"/>
</dbReference>
<keyword evidence="1" id="KW-0812">Transmembrane</keyword>
<proteinExistence type="predicted"/>
<keyword evidence="1" id="KW-1133">Transmembrane helix</keyword>
<evidence type="ECO:0000313" key="3">
    <source>
        <dbReference type="Proteomes" id="UP000440096"/>
    </source>
</evidence>
<feature type="transmembrane region" description="Helical" evidence="1">
    <location>
        <begin position="213"/>
        <end position="235"/>
    </location>
</feature>
<sequence length="293" mass="31351">MNAFLSALGGKLAEKWLSLLVLPGALYLAVVAAAVILRHHRPFEIGLLRETMDRVAASPASSSPGAILLTAAGILAAATFAGLTVSALGRGIERLWYAEGTGVVGRLRIAWRRRRWDAADARLHRSLKAGPAARRKALRAQARRDRIGRIRPHGPSWIGDGVFGVEQRIRHCYAMQLGQIWPLLWLVVPDQCRAEITAARDAQAASARLSAWAVLYLVAGAVWWPAVPVAVVLAVTARFRARDSAVNLADLVSGAVDLHGRELATRLGVAAEGPFTRDTGAAVEAALRGGVPE</sequence>
<dbReference type="AlphaFoldDB" id="A0A6N7Z7Y8"/>
<accession>A0A6N7Z7Y8</accession>
<gene>
    <name evidence="2" type="ORF">GKO32_26795</name>
</gene>
<dbReference type="OrthoDB" id="529448at2"/>
<name>A0A6N7Z7Y8_9PSEU</name>
<protein>
    <submittedName>
        <fullName evidence="2">Uncharacterized protein</fullName>
    </submittedName>
</protein>
<reference evidence="2 3" key="1">
    <citation type="submission" date="2019-11" db="EMBL/GenBank/DDBJ databases">
        <title>Draft genome of Amycolatopsis RM579.</title>
        <authorList>
            <person name="Duangmal K."/>
            <person name="Mingma R."/>
        </authorList>
    </citation>
    <scope>NUCLEOTIDE SEQUENCE [LARGE SCALE GENOMIC DNA]</scope>
    <source>
        <strain evidence="2 3">RM579</strain>
    </source>
</reference>
<evidence type="ECO:0000313" key="2">
    <source>
        <dbReference type="EMBL" id="MTD57554.1"/>
    </source>
</evidence>
<comment type="caution">
    <text evidence="2">The sequence shown here is derived from an EMBL/GenBank/DDBJ whole genome shotgun (WGS) entry which is preliminary data.</text>
</comment>
<organism evidence="2 3">
    <name type="scientific">Amycolatopsis pithecellobii</name>
    <dbReference type="NCBI Taxonomy" id="664692"/>
    <lineage>
        <taxon>Bacteria</taxon>
        <taxon>Bacillati</taxon>
        <taxon>Actinomycetota</taxon>
        <taxon>Actinomycetes</taxon>
        <taxon>Pseudonocardiales</taxon>
        <taxon>Pseudonocardiaceae</taxon>
        <taxon>Amycolatopsis</taxon>
    </lineage>
</organism>
<dbReference type="RefSeq" id="WP_154759676.1">
    <property type="nucleotide sequence ID" value="NZ_WMBA01000050.1"/>
</dbReference>
<feature type="transmembrane region" description="Helical" evidence="1">
    <location>
        <begin position="66"/>
        <end position="88"/>
    </location>
</feature>
<evidence type="ECO:0000256" key="1">
    <source>
        <dbReference type="SAM" id="Phobius"/>
    </source>
</evidence>
<dbReference type="EMBL" id="WMBA01000050">
    <property type="protein sequence ID" value="MTD57554.1"/>
    <property type="molecule type" value="Genomic_DNA"/>
</dbReference>
<feature type="transmembrane region" description="Helical" evidence="1">
    <location>
        <begin position="16"/>
        <end position="37"/>
    </location>
</feature>